<dbReference type="SUPFAM" id="SSF48452">
    <property type="entry name" value="TPR-like"/>
    <property type="match status" value="1"/>
</dbReference>
<name>A0A7S4SM99_9STRA</name>
<accession>A0A7S4SM99</accession>
<evidence type="ECO:0008006" key="3">
    <source>
        <dbReference type="Google" id="ProtNLM"/>
    </source>
</evidence>
<keyword evidence="1" id="KW-0732">Signal</keyword>
<reference evidence="2" key="1">
    <citation type="submission" date="2021-01" db="EMBL/GenBank/DDBJ databases">
        <authorList>
            <person name="Corre E."/>
            <person name="Pelletier E."/>
            <person name="Niang G."/>
            <person name="Scheremetjew M."/>
            <person name="Finn R."/>
            <person name="Kale V."/>
            <person name="Holt S."/>
            <person name="Cochrane G."/>
            <person name="Meng A."/>
            <person name="Brown T."/>
            <person name="Cohen L."/>
        </authorList>
    </citation>
    <scope>NUCLEOTIDE SEQUENCE</scope>
    <source>
        <strain evidence="2">GSO104</strain>
    </source>
</reference>
<dbReference type="PANTHER" id="PTHR43642:SF1">
    <property type="entry name" value="HYBRID SIGNAL TRANSDUCTION HISTIDINE KINASE G"/>
    <property type="match status" value="1"/>
</dbReference>
<dbReference type="Gene3D" id="1.25.40.10">
    <property type="entry name" value="Tetratricopeptide repeat domain"/>
    <property type="match status" value="1"/>
</dbReference>
<dbReference type="EMBL" id="HBNS01048572">
    <property type="protein sequence ID" value="CAE4649629.1"/>
    <property type="molecule type" value="Transcribed_RNA"/>
</dbReference>
<feature type="signal peptide" evidence="1">
    <location>
        <begin position="1"/>
        <end position="19"/>
    </location>
</feature>
<gene>
    <name evidence="2" type="ORF">DBRI00130_LOCUS37331</name>
</gene>
<sequence length="139" mass="15855">MVVGSEIIFLCGLTSLAQARKTKEAIWKNRAHESLKKVKQLAKDSPSNYQHKLLLLEAECAFISGRIKKATEKYELAVAMSKKNDFIQDQALSYELASKFYAEQRNEKKASHYYGKAHDLYLEWGATGKADHLRENSPF</sequence>
<feature type="chain" id="PRO_5030991565" description="MalT-like TPR region domain-containing protein" evidence="1">
    <location>
        <begin position="20"/>
        <end position="139"/>
    </location>
</feature>
<dbReference type="AlphaFoldDB" id="A0A7S4SM99"/>
<organism evidence="2">
    <name type="scientific">Ditylum brightwellii</name>
    <dbReference type="NCBI Taxonomy" id="49249"/>
    <lineage>
        <taxon>Eukaryota</taxon>
        <taxon>Sar</taxon>
        <taxon>Stramenopiles</taxon>
        <taxon>Ochrophyta</taxon>
        <taxon>Bacillariophyta</taxon>
        <taxon>Mediophyceae</taxon>
        <taxon>Lithodesmiophycidae</taxon>
        <taxon>Lithodesmiales</taxon>
        <taxon>Lithodesmiaceae</taxon>
        <taxon>Ditylum</taxon>
    </lineage>
</organism>
<dbReference type="InterPro" id="IPR053159">
    <property type="entry name" value="Hybrid_Histidine_Kinase"/>
</dbReference>
<dbReference type="PANTHER" id="PTHR43642">
    <property type="entry name" value="HYBRID SIGNAL TRANSDUCTION HISTIDINE KINASE G"/>
    <property type="match status" value="1"/>
</dbReference>
<protein>
    <recommendedName>
        <fullName evidence="3">MalT-like TPR region domain-containing protein</fullName>
    </recommendedName>
</protein>
<evidence type="ECO:0000313" key="2">
    <source>
        <dbReference type="EMBL" id="CAE4649629.1"/>
    </source>
</evidence>
<evidence type="ECO:0000256" key="1">
    <source>
        <dbReference type="SAM" id="SignalP"/>
    </source>
</evidence>
<proteinExistence type="predicted"/>
<dbReference type="InterPro" id="IPR011990">
    <property type="entry name" value="TPR-like_helical_dom_sf"/>
</dbReference>